<feature type="compositionally biased region" description="Basic residues" evidence="1">
    <location>
        <begin position="87"/>
        <end position="111"/>
    </location>
</feature>
<feature type="non-terminal residue" evidence="2">
    <location>
        <position position="299"/>
    </location>
</feature>
<sequence length="299" mass="32612">DRTSSPARLPGGLPPRPSPPRARGPALGEDRRLLADARHGRSTAGRRAPPPTAARPTDGSPRAPPGGAQDVRLLRPLLARVVPAARHGPRRPRRRHGRRGPRAPRRRARRRERGDHGAAPPRWLGLRGCLARHPGLPRHGGGGAARPAGAVRLVRRVPPAPRAHRRPARPRRREERAAGAAPQRGRRAAVRSRHRRHRRRRRLLRGAHDPACGSGDAGPADRRRRAADRRVLRGGRAPGRDPPAPAARAGRQPPGGRGGRDPAARRRPPVDDRQSPRAVARAPAELAERPPRRRRTGPV</sequence>
<feature type="compositionally biased region" description="Low complexity" evidence="1">
    <location>
        <begin position="276"/>
        <end position="285"/>
    </location>
</feature>
<feature type="compositionally biased region" description="Basic and acidic residues" evidence="1">
    <location>
        <begin position="28"/>
        <end position="39"/>
    </location>
</feature>
<feature type="compositionally biased region" description="Pro residues" evidence="1">
    <location>
        <begin position="12"/>
        <end position="22"/>
    </location>
</feature>
<organism evidence="2">
    <name type="scientific">uncultured Acidimicrobiales bacterium</name>
    <dbReference type="NCBI Taxonomy" id="310071"/>
    <lineage>
        <taxon>Bacteria</taxon>
        <taxon>Bacillati</taxon>
        <taxon>Actinomycetota</taxon>
        <taxon>Acidimicrobiia</taxon>
        <taxon>Acidimicrobiales</taxon>
        <taxon>environmental samples</taxon>
    </lineage>
</organism>
<protein>
    <submittedName>
        <fullName evidence="2">Uncharacterized protein</fullName>
    </submittedName>
</protein>
<feature type="compositionally biased region" description="Basic residues" evidence="1">
    <location>
        <begin position="184"/>
        <end position="205"/>
    </location>
</feature>
<feature type="region of interest" description="Disordered" evidence="1">
    <location>
        <begin position="1"/>
        <end position="299"/>
    </location>
</feature>
<proteinExistence type="predicted"/>
<accession>A0A6J4IAT3</accession>
<feature type="compositionally biased region" description="Low complexity" evidence="1">
    <location>
        <begin position="74"/>
        <end position="86"/>
    </location>
</feature>
<evidence type="ECO:0000256" key="1">
    <source>
        <dbReference type="SAM" id="MobiDB-lite"/>
    </source>
</evidence>
<gene>
    <name evidence="2" type="ORF">AVDCRST_MAG20-1953</name>
</gene>
<feature type="compositionally biased region" description="Low complexity" evidence="1">
    <location>
        <begin position="1"/>
        <end position="11"/>
    </location>
</feature>
<name>A0A6J4IAT3_9ACTN</name>
<feature type="non-terminal residue" evidence="2">
    <location>
        <position position="1"/>
    </location>
</feature>
<dbReference type="AlphaFoldDB" id="A0A6J4IAT3"/>
<dbReference type="EMBL" id="CADCSY010000087">
    <property type="protein sequence ID" value="CAA9245457.1"/>
    <property type="molecule type" value="Genomic_DNA"/>
</dbReference>
<feature type="compositionally biased region" description="Basic and acidic residues" evidence="1">
    <location>
        <begin position="258"/>
        <end position="275"/>
    </location>
</feature>
<reference evidence="2" key="1">
    <citation type="submission" date="2020-02" db="EMBL/GenBank/DDBJ databases">
        <authorList>
            <person name="Meier V. D."/>
        </authorList>
    </citation>
    <scope>NUCLEOTIDE SEQUENCE</scope>
    <source>
        <strain evidence="2">AVDCRST_MAG20</strain>
    </source>
</reference>
<feature type="compositionally biased region" description="Basic residues" evidence="1">
    <location>
        <begin position="162"/>
        <end position="171"/>
    </location>
</feature>
<evidence type="ECO:0000313" key="2">
    <source>
        <dbReference type="EMBL" id="CAA9245457.1"/>
    </source>
</evidence>